<accession>A0A7X1AWY2</accession>
<evidence type="ECO:0000256" key="3">
    <source>
        <dbReference type="ARBA" id="ARBA00022801"/>
    </source>
</evidence>
<sequence length="906" mass="102253">MNAIYKVSFLTMVFIVCSLQASSVLLEDRFSETKNLDEALWSVDRTSGTYPPVSVWKHKLRLVVSSDQADQRVGVTSRQSDIDPFQGPVQLRLQGLDMKGEASAGPGASTFYVMVGATDASGLLYPAADEKSVRFNREHGALALLVHVKQSEVILDVVDYGADRSRVSFELPGLPTDINWTIDGSGTDRRWSVDALGFTGDGQNRFRIREEGSFNQFIDGSDSRISLGSVNYGGDCPPQGSRFTLESITVETIDKESMAGVEATTQDLREAIDYLRNMKWSETRQPTLASLVDAPAGKHGFVQVNPETKRLMFEDGTPADFYGIAHRRFANSLDATPEEMVTMLDDVRALGVNQIRVQLFPNVIQRNGGGTLDETVLDNMDRFIALAKERGIYIHLNMTMSAVKRGIYDKEISLEDEMLNEGVLDLRKQYMYRLLTHVNPYTGIAYKDEPAIMALQLGNEMPVYSRAWAGKRMEGQRGWSKMSAETREQIKPLWNQYLSERYSSREELGDAWGAELLADEDPFKETVAVTNPFYPVPQHPNEKATVREVDATAFADYLLARHYRLMKDFIREEVGDENHLISDNAWIRGSAGIREAAHSELDLMNLQHYWPHLSYRRVPAQNYNLSPLKDFGQLMIKSLLTGRVSPDGTVNAFDITEYSAHLDSGNPGEIYPVHSVFARVLGADGQMAWIYFDDESYWEHWFGFNKKYSSLPDRLIPFAASSLIWRQNIPETDVRALAKLYSTVQGDGMPAPVMANIDRDGSLFEGVRMEDPRFSPDPDLIQLDWEQGSMIVDEPAWCLYVGAGVFEGANLTFIPDDLDQRYVIAAFAMDQSDFESTPRVRLFVNTPGRLELGDWIDNRRILACGREWQAFREFNPVNGEILVGEVDEIFFYDFVDPRLESVFPEE</sequence>
<keyword evidence="4" id="KW-0326">Glycosidase</keyword>
<feature type="chain" id="PRO_5031463922" description="mannan endo-1,4-beta-mannosidase" evidence="5">
    <location>
        <begin position="22"/>
        <end position="906"/>
    </location>
</feature>
<dbReference type="GO" id="GO:0004553">
    <property type="term" value="F:hydrolase activity, hydrolyzing O-glycosyl compounds"/>
    <property type="evidence" value="ECO:0007669"/>
    <property type="project" value="InterPro"/>
</dbReference>
<dbReference type="RefSeq" id="WP_185691080.1">
    <property type="nucleotide sequence ID" value="NZ_JACHVA010000014.1"/>
</dbReference>
<feature type="signal peptide" evidence="5">
    <location>
        <begin position="1"/>
        <end position="21"/>
    </location>
</feature>
<gene>
    <name evidence="7" type="ORF">H5P30_00885</name>
</gene>
<dbReference type="GO" id="GO:0000272">
    <property type="term" value="P:polysaccharide catabolic process"/>
    <property type="evidence" value="ECO:0007669"/>
    <property type="project" value="InterPro"/>
</dbReference>
<dbReference type="Pfam" id="PF00150">
    <property type="entry name" value="Cellulase"/>
    <property type="match status" value="1"/>
</dbReference>
<dbReference type="EC" id="3.2.1.78" evidence="2"/>
<dbReference type="AlphaFoldDB" id="A0A7X1AWY2"/>
<evidence type="ECO:0000313" key="7">
    <source>
        <dbReference type="EMBL" id="MBC2600330.1"/>
    </source>
</evidence>
<dbReference type="EMBL" id="JACHVA010000014">
    <property type="protein sequence ID" value="MBC2600330.1"/>
    <property type="molecule type" value="Genomic_DNA"/>
</dbReference>
<proteinExistence type="predicted"/>
<dbReference type="Proteomes" id="UP000525652">
    <property type="component" value="Unassembled WGS sequence"/>
</dbReference>
<evidence type="ECO:0000256" key="2">
    <source>
        <dbReference type="ARBA" id="ARBA00012706"/>
    </source>
</evidence>
<evidence type="ECO:0000313" key="8">
    <source>
        <dbReference type="Proteomes" id="UP000525652"/>
    </source>
</evidence>
<keyword evidence="5" id="KW-0732">Signal</keyword>
<comment type="catalytic activity">
    <reaction evidence="1">
        <text>Random hydrolysis of (1-&gt;4)-beta-D-mannosidic linkages in mannans, galactomannans and glucomannans.</text>
        <dbReference type="EC" id="3.2.1.78"/>
    </reaction>
</comment>
<organism evidence="7 8">
    <name type="scientific">Puniceicoccus vermicola</name>
    <dbReference type="NCBI Taxonomy" id="388746"/>
    <lineage>
        <taxon>Bacteria</taxon>
        <taxon>Pseudomonadati</taxon>
        <taxon>Verrucomicrobiota</taxon>
        <taxon>Opitutia</taxon>
        <taxon>Puniceicoccales</taxon>
        <taxon>Puniceicoccaceae</taxon>
        <taxon>Puniceicoccus</taxon>
    </lineage>
</organism>
<protein>
    <recommendedName>
        <fullName evidence="2">mannan endo-1,4-beta-mannosidase</fullName>
        <ecNumber evidence="2">3.2.1.78</ecNumber>
    </recommendedName>
</protein>
<dbReference type="InterPro" id="IPR001547">
    <property type="entry name" value="Glyco_hydro_5"/>
</dbReference>
<dbReference type="SUPFAM" id="SSF51445">
    <property type="entry name" value="(Trans)glycosidases"/>
    <property type="match status" value="1"/>
</dbReference>
<dbReference type="InterPro" id="IPR045053">
    <property type="entry name" value="MAN-like"/>
</dbReference>
<dbReference type="InterPro" id="IPR017853">
    <property type="entry name" value="GH"/>
</dbReference>
<evidence type="ECO:0000259" key="6">
    <source>
        <dbReference type="Pfam" id="PF00150"/>
    </source>
</evidence>
<reference evidence="7 8" key="1">
    <citation type="submission" date="2020-07" db="EMBL/GenBank/DDBJ databases">
        <authorList>
            <person name="Feng X."/>
        </authorList>
    </citation>
    <scope>NUCLEOTIDE SEQUENCE [LARGE SCALE GENOMIC DNA]</scope>
    <source>
        <strain evidence="7 8">JCM14086</strain>
    </source>
</reference>
<evidence type="ECO:0000256" key="4">
    <source>
        <dbReference type="ARBA" id="ARBA00023295"/>
    </source>
</evidence>
<keyword evidence="3 7" id="KW-0378">Hydrolase</keyword>
<name>A0A7X1AWY2_9BACT</name>
<feature type="domain" description="Glycoside hydrolase family 5" evidence="6">
    <location>
        <begin position="316"/>
        <end position="401"/>
    </location>
</feature>
<dbReference type="PANTHER" id="PTHR31451">
    <property type="match status" value="1"/>
</dbReference>
<comment type="caution">
    <text evidence="7">The sequence shown here is derived from an EMBL/GenBank/DDBJ whole genome shotgun (WGS) entry which is preliminary data.</text>
</comment>
<evidence type="ECO:0000256" key="5">
    <source>
        <dbReference type="SAM" id="SignalP"/>
    </source>
</evidence>
<evidence type="ECO:0000256" key="1">
    <source>
        <dbReference type="ARBA" id="ARBA00001678"/>
    </source>
</evidence>
<keyword evidence="8" id="KW-1185">Reference proteome</keyword>
<dbReference type="Gene3D" id="3.20.20.80">
    <property type="entry name" value="Glycosidases"/>
    <property type="match status" value="1"/>
</dbReference>